<dbReference type="OrthoDB" id="7596140at2"/>
<dbReference type="RefSeq" id="WP_120048822.1">
    <property type="nucleotide sequence ID" value="NZ_RAHX01000001.1"/>
</dbReference>
<feature type="chain" id="PRO_5018975549" evidence="1">
    <location>
        <begin position="24"/>
        <end position="200"/>
    </location>
</feature>
<protein>
    <submittedName>
        <fullName evidence="2">Uncharacterized protein</fullName>
    </submittedName>
</protein>
<name>A0A419RVJ3_9SPHN</name>
<dbReference type="AlphaFoldDB" id="A0A419RVJ3"/>
<dbReference type="EMBL" id="RAHX01000001">
    <property type="protein sequence ID" value="RJY09812.1"/>
    <property type="molecule type" value="Genomic_DNA"/>
</dbReference>
<sequence>MIRLRLASTSALIGCAIAAPVAAQDDPADAVVVAEGDGSGNSGRVAINIAAGDRNQQAGSAVIAIGDVTVMTHSLRQDMAASDDIDRATRIEIGAGAFSNNSGMTSLNVTAGSQNQSANLASLSVFGSASLSDQMLAQSRAPTTPAASAAPSAAPGNDAIAIDDAAFAGNSGLVQLNVVGGERNSSANTFVLQFPAGGER</sequence>
<evidence type="ECO:0000313" key="2">
    <source>
        <dbReference type="EMBL" id="RJY09812.1"/>
    </source>
</evidence>
<reference evidence="2 3" key="1">
    <citation type="journal article" date="2017" name="Int. J. Syst. Evol. Microbiol.">
        <title>Erythrobacter aquimixticola sp. nov., isolated from the junction between the ocean and a freshwater spring.</title>
        <authorList>
            <person name="Park S."/>
            <person name="Jung Y.T."/>
            <person name="Choi S.J."/>
            <person name="Yoon J.H."/>
        </authorList>
    </citation>
    <scope>NUCLEOTIDE SEQUENCE [LARGE SCALE GENOMIC DNA]</scope>
    <source>
        <strain evidence="2 3">JSSK-14</strain>
    </source>
</reference>
<organism evidence="2 3">
    <name type="scientific">Aurantiacibacter aquimixticola</name>
    <dbReference type="NCBI Taxonomy" id="1958945"/>
    <lineage>
        <taxon>Bacteria</taxon>
        <taxon>Pseudomonadati</taxon>
        <taxon>Pseudomonadota</taxon>
        <taxon>Alphaproteobacteria</taxon>
        <taxon>Sphingomonadales</taxon>
        <taxon>Erythrobacteraceae</taxon>
        <taxon>Aurantiacibacter</taxon>
    </lineage>
</organism>
<evidence type="ECO:0000313" key="3">
    <source>
        <dbReference type="Proteomes" id="UP000285232"/>
    </source>
</evidence>
<comment type="caution">
    <text evidence="2">The sequence shown here is derived from an EMBL/GenBank/DDBJ whole genome shotgun (WGS) entry which is preliminary data.</text>
</comment>
<keyword evidence="1" id="KW-0732">Signal</keyword>
<proteinExistence type="predicted"/>
<dbReference type="Proteomes" id="UP000285232">
    <property type="component" value="Unassembled WGS sequence"/>
</dbReference>
<evidence type="ECO:0000256" key="1">
    <source>
        <dbReference type="SAM" id="SignalP"/>
    </source>
</evidence>
<accession>A0A419RVJ3</accession>
<keyword evidence="3" id="KW-1185">Reference proteome</keyword>
<feature type="signal peptide" evidence="1">
    <location>
        <begin position="1"/>
        <end position="23"/>
    </location>
</feature>
<gene>
    <name evidence="2" type="ORF">D6201_11005</name>
</gene>